<organism evidence="2 3">
    <name type="scientific">Corynebacterium zhongnanshanii</name>
    <dbReference type="NCBI Taxonomy" id="2768834"/>
    <lineage>
        <taxon>Bacteria</taxon>
        <taxon>Bacillati</taxon>
        <taxon>Actinomycetota</taxon>
        <taxon>Actinomycetes</taxon>
        <taxon>Mycobacteriales</taxon>
        <taxon>Corynebacteriaceae</taxon>
        <taxon>Corynebacterium</taxon>
    </lineage>
</organism>
<name>A0ABQ6VGK1_9CORY</name>
<gene>
    <name evidence="2" type="ORF">F8377_05430</name>
</gene>
<keyword evidence="1" id="KW-1133">Transmembrane helix</keyword>
<keyword evidence="1" id="KW-0472">Membrane</keyword>
<dbReference type="EMBL" id="WBZJ01000001">
    <property type="protein sequence ID" value="KAB3523547.1"/>
    <property type="molecule type" value="Genomic_DNA"/>
</dbReference>
<keyword evidence="3" id="KW-1185">Reference proteome</keyword>
<evidence type="ECO:0000256" key="1">
    <source>
        <dbReference type="SAM" id="Phobius"/>
    </source>
</evidence>
<proteinExistence type="predicted"/>
<dbReference type="RefSeq" id="WP_151844201.1">
    <property type="nucleotide sequence ID" value="NZ_WBZJ01000001.1"/>
</dbReference>
<evidence type="ECO:0000313" key="3">
    <source>
        <dbReference type="Proteomes" id="UP000436181"/>
    </source>
</evidence>
<dbReference type="Proteomes" id="UP000436181">
    <property type="component" value="Unassembled WGS sequence"/>
</dbReference>
<evidence type="ECO:0000313" key="2">
    <source>
        <dbReference type="EMBL" id="KAB3523547.1"/>
    </source>
</evidence>
<protein>
    <recommendedName>
        <fullName evidence="4">Secreted protein</fullName>
    </recommendedName>
</protein>
<comment type="caution">
    <text evidence="2">The sequence shown here is derived from an EMBL/GenBank/DDBJ whole genome shotgun (WGS) entry which is preliminary data.</text>
</comment>
<evidence type="ECO:0008006" key="4">
    <source>
        <dbReference type="Google" id="ProtNLM"/>
    </source>
</evidence>
<reference evidence="2 3" key="1">
    <citation type="submission" date="2019-10" db="EMBL/GenBank/DDBJ databases">
        <title>Corynebacterium sp novel species isolated from the respiratory tract of Marmot.</title>
        <authorList>
            <person name="Zhang G."/>
        </authorList>
    </citation>
    <scope>NUCLEOTIDE SEQUENCE [LARGE SCALE GENOMIC DNA]</scope>
    <source>
        <strain evidence="2 3">336</strain>
    </source>
</reference>
<feature type="transmembrane region" description="Helical" evidence="1">
    <location>
        <begin position="18"/>
        <end position="38"/>
    </location>
</feature>
<keyword evidence="1" id="KW-0812">Transmembrane</keyword>
<sequence length="199" mass="20864">MGRHAQPPAPSAPARSRLLTAVGIAVVIMTLTICWSIYRDTEEQARHCPDGSFTMTVWATPEAKDSTKALAKRFNTSQPVAAQHCIKATVKALSDAEAIARLDAASIDHGSAQTMAGIWIPQDTTKAIGAARDAQIAVNTSVVSMMSNGSATYALLPISTPEAETIVNQSAGSAFASFAAEVLGAEAQVPLSDLEFPRP</sequence>
<accession>A0ABQ6VGK1</accession>